<accession>A0ABV3Z2G6</accession>
<protein>
    <submittedName>
        <fullName evidence="2">DUF2125 domain-containing protein</fullName>
    </submittedName>
</protein>
<dbReference type="Pfam" id="PF09898">
    <property type="entry name" value="DUF2125"/>
    <property type="match status" value="1"/>
</dbReference>
<feature type="transmembrane region" description="Helical" evidence="1">
    <location>
        <begin position="12"/>
        <end position="31"/>
    </location>
</feature>
<dbReference type="Proteomes" id="UP001560685">
    <property type="component" value="Unassembled WGS sequence"/>
</dbReference>
<comment type="caution">
    <text evidence="2">The sequence shown here is derived from an EMBL/GenBank/DDBJ whole genome shotgun (WGS) entry which is preliminary data.</text>
</comment>
<name>A0ABV3Z2G6_9PROT</name>
<keyword evidence="3" id="KW-1185">Reference proteome</keyword>
<gene>
    <name evidence="2" type="ORF">ABFZ84_05460</name>
</gene>
<reference evidence="2 3" key="1">
    <citation type="submission" date="2024-05" db="EMBL/GenBank/DDBJ databases">
        <title>Three bacterial strains, DH-69, EH-24, and ECK-19 isolated from coastal sediments.</title>
        <authorList>
            <person name="Ye Y.-Q."/>
            <person name="Du Z.-J."/>
        </authorList>
    </citation>
    <scope>NUCLEOTIDE SEQUENCE [LARGE SCALE GENOMIC DNA]</scope>
    <source>
        <strain evidence="2 3">ECK-19</strain>
    </source>
</reference>
<dbReference type="EMBL" id="JBEHZE010000001">
    <property type="protein sequence ID" value="MEX6632991.1"/>
    <property type="molecule type" value="Genomic_DNA"/>
</dbReference>
<sequence>MTDTAQQLRRRWLYVPYAVAGIILIAYFFLWQAGAGEMKKAITAWADDQREMGIDVQYDALKSDGFPFFLRVHVEAPRIETQDQRYSWYTERLSLDALPYDLNKLIFSTQTEQFIHVDGYGDWAIRAKDFRVSIANDKTHEWKFAATIGHLNAHRQADDMRVNLGSLLLDLSPEAGNLSTLTLSLATTDLNREVKNERLDLGNMQTVIALTKAEAVADADLWRHAGGQLIISGLKTEIQQSKLSVAGQLSLDNKNQPTGQLNTEIIAPAPFITTLGKLGLTSEKEAEKLAAALTLTAIAGGGKIAAPIILNDGKAQIAGAKIADLPRFD</sequence>
<organism evidence="2 3">
    <name type="scientific">Hyphococcus lacteus</name>
    <dbReference type="NCBI Taxonomy" id="3143536"/>
    <lineage>
        <taxon>Bacteria</taxon>
        <taxon>Pseudomonadati</taxon>
        <taxon>Pseudomonadota</taxon>
        <taxon>Alphaproteobacteria</taxon>
        <taxon>Parvularculales</taxon>
        <taxon>Parvularculaceae</taxon>
        <taxon>Hyphococcus</taxon>
    </lineage>
</organism>
<keyword evidence="1" id="KW-0812">Transmembrane</keyword>
<keyword evidence="1" id="KW-0472">Membrane</keyword>
<keyword evidence="1" id="KW-1133">Transmembrane helix</keyword>
<evidence type="ECO:0000313" key="3">
    <source>
        <dbReference type="Proteomes" id="UP001560685"/>
    </source>
</evidence>
<evidence type="ECO:0000313" key="2">
    <source>
        <dbReference type="EMBL" id="MEX6632991.1"/>
    </source>
</evidence>
<evidence type="ECO:0000256" key="1">
    <source>
        <dbReference type="SAM" id="Phobius"/>
    </source>
</evidence>
<dbReference type="InterPro" id="IPR018666">
    <property type="entry name" value="DUF2125"/>
</dbReference>
<dbReference type="RefSeq" id="WP_369312928.1">
    <property type="nucleotide sequence ID" value="NZ_JBEHZE010000001.1"/>
</dbReference>
<proteinExistence type="predicted"/>